<dbReference type="CDD" id="cd00761">
    <property type="entry name" value="Glyco_tranf_GTA_type"/>
    <property type="match status" value="1"/>
</dbReference>
<dbReference type="Proteomes" id="UP000229433">
    <property type="component" value="Unassembled WGS sequence"/>
</dbReference>
<accession>A0A2G1VVL5</accession>
<protein>
    <submittedName>
        <fullName evidence="2">Glycosyl transferase</fullName>
    </submittedName>
</protein>
<comment type="caution">
    <text evidence="2">The sequence shown here is derived from an EMBL/GenBank/DDBJ whole genome shotgun (WGS) entry which is preliminary data.</text>
</comment>
<dbReference type="Pfam" id="PF00535">
    <property type="entry name" value="Glycos_transf_2"/>
    <property type="match status" value="1"/>
</dbReference>
<keyword evidence="3" id="KW-1185">Reference proteome</keyword>
<dbReference type="PANTHER" id="PTHR22916">
    <property type="entry name" value="GLYCOSYLTRANSFERASE"/>
    <property type="match status" value="1"/>
</dbReference>
<organism evidence="2 3">
    <name type="scientific">Leeuwenhoekiella nanhaiensis</name>
    <dbReference type="NCBI Taxonomy" id="1655491"/>
    <lineage>
        <taxon>Bacteria</taxon>
        <taxon>Pseudomonadati</taxon>
        <taxon>Bacteroidota</taxon>
        <taxon>Flavobacteriia</taxon>
        <taxon>Flavobacteriales</taxon>
        <taxon>Flavobacteriaceae</taxon>
        <taxon>Leeuwenhoekiella</taxon>
    </lineage>
</organism>
<gene>
    <name evidence="2" type="ORF">CJ305_00595</name>
</gene>
<evidence type="ECO:0000313" key="3">
    <source>
        <dbReference type="Proteomes" id="UP000229433"/>
    </source>
</evidence>
<sequence>MAIKKPINTPLISIVTPCYNSAAYIEATVKSIQNQSIIGWELLLIDDGSTDATLEIVSQLAEADARISYFQQPKNLGPAAARNRGIEMARGSYLTFIDADDLWFPYFLERSLKATEDHAFVFSSYQRLDENLQPYLSDFIVPKRVSYTDILKSNSISCLTAFIDISKLGKKYMPLIKKRQDMGLWLQYLKETGYAYGIQEPLAVYRIRQGSLSRNKLALLKYQWQFYREFANLNPLQSAYYMACWAYNGYVKYRN</sequence>
<dbReference type="InterPro" id="IPR001173">
    <property type="entry name" value="Glyco_trans_2-like"/>
</dbReference>
<name>A0A2G1VVL5_9FLAO</name>
<dbReference type="OrthoDB" id="9815829at2"/>
<keyword evidence="2" id="KW-0808">Transferase</keyword>
<feature type="domain" description="Glycosyltransferase 2-like" evidence="1">
    <location>
        <begin position="13"/>
        <end position="137"/>
    </location>
</feature>
<dbReference type="RefSeq" id="WP_099644302.1">
    <property type="nucleotide sequence ID" value="NZ_KZ319287.1"/>
</dbReference>
<evidence type="ECO:0000259" key="1">
    <source>
        <dbReference type="Pfam" id="PF00535"/>
    </source>
</evidence>
<dbReference type="InterPro" id="IPR029044">
    <property type="entry name" value="Nucleotide-diphossugar_trans"/>
</dbReference>
<reference evidence="2 3" key="1">
    <citation type="submission" date="2017-08" db="EMBL/GenBank/DDBJ databases">
        <title>The whole genome shortgun sequences of strain Leeuwenhoekiella nanhaiensis G18 from the South China Sea.</title>
        <authorList>
            <person name="Liu Q."/>
        </authorList>
    </citation>
    <scope>NUCLEOTIDE SEQUENCE [LARGE SCALE GENOMIC DNA]</scope>
    <source>
        <strain evidence="2 3">G18</strain>
    </source>
</reference>
<dbReference type="PANTHER" id="PTHR22916:SF3">
    <property type="entry name" value="UDP-GLCNAC:BETAGAL BETA-1,3-N-ACETYLGLUCOSAMINYLTRANSFERASE-LIKE PROTEIN 1"/>
    <property type="match status" value="1"/>
</dbReference>
<dbReference type="EMBL" id="NQXA01000001">
    <property type="protein sequence ID" value="PHQ30761.1"/>
    <property type="molecule type" value="Genomic_DNA"/>
</dbReference>
<dbReference type="GO" id="GO:0016758">
    <property type="term" value="F:hexosyltransferase activity"/>
    <property type="evidence" value="ECO:0007669"/>
    <property type="project" value="UniProtKB-ARBA"/>
</dbReference>
<dbReference type="AlphaFoldDB" id="A0A2G1VVL5"/>
<proteinExistence type="predicted"/>
<evidence type="ECO:0000313" key="2">
    <source>
        <dbReference type="EMBL" id="PHQ30761.1"/>
    </source>
</evidence>
<dbReference type="SUPFAM" id="SSF53448">
    <property type="entry name" value="Nucleotide-diphospho-sugar transferases"/>
    <property type="match status" value="1"/>
</dbReference>
<dbReference type="Gene3D" id="3.90.550.10">
    <property type="entry name" value="Spore Coat Polysaccharide Biosynthesis Protein SpsA, Chain A"/>
    <property type="match status" value="1"/>
</dbReference>